<dbReference type="Proteomes" id="UP000198393">
    <property type="component" value="Unassembled WGS sequence"/>
</dbReference>
<feature type="chain" id="PRO_5012127775" evidence="1">
    <location>
        <begin position="24"/>
        <end position="475"/>
    </location>
</feature>
<dbReference type="AlphaFoldDB" id="A0A239M6Q7"/>
<name>A0A239M6Q7_EKHLU</name>
<proteinExistence type="predicted"/>
<dbReference type="RefSeq" id="WP_089358311.1">
    <property type="nucleotide sequence ID" value="NZ_FZPD01000007.1"/>
</dbReference>
<keyword evidence="1" id="KW-0732">Signal</keyword>
<dbReference type="EMBL" id="FZPD01000007">
    <property type="protein sequence ID" value="SNT37828.1"/>
    <property type="molecule type" value="Genomic_DNA"/>
</dbReference>
<evidence type="ECO:0000313" key="3">
    <source>
        <dbReference type="Proteomes" id="UP000198393"/>
    </source>
</evidence>
<organism evidence="2 3">
    <name type="scientific">Ekhidna lutea</name>
    <dbReference type="NCBI Taxonomy" id="447679"/>
    <lineage>
        <taxon>Bacteria</taxon>
        <taxon>Pseudomonadati</taxon>
        <taxon>Bacteroidota</taxon>
        <taxon>Cytophagia</taxon>
        <taxon>Cytophagales</taxon>
        <taxon>Reichenbachiellaceae</taxon>
        <taxon>Ekhidna</taxon>
    </lineage>
</organism>
<reference evidence="2 3" key="1">
    <citation type="submission" date="2017-06" db="EMBL/GenBank/DDBJ databases">
        <authorList>
            <person name="Kim H.J."/>
            <person name="Triplett B.A."/>
        </authorList>
    </citation>
    <scope>NUCLEOTIDE SEQUENCE [LARGE SCALE GENOMIC DNA]</scope>
    <source>
        <strain evidence="2 3">DSM 19307</strain>
    </source>
</reference>
<keyword evidence="3" id="KW-1185">Reference proteome</keyword>
<feature type="signal peptide" evidence="1">
    <location>
        <begin position="1"/>
        <end position="23"/>
    </location>
</feature>
<sequence length="475" mass="52476">MKRIIAIAFIAIFSLTLSNQTIAQVKISKVPIEWLAGEQPKLLSAMANSPSSREQLAGNSRSLTSLAGGWHAQAISQYKDYVYVAFSDGTKGKGDLAVGEKNPAGKLWIYNIKTKESKIIDLEKGYAHPCSIQITGNYLAITTEAEYGVSQGLGVERERRSLIQIFDLSKDPNCSVEVGRISQDDTNSGGGGLTYSPVNKCWYMLVDMLNHKKVALYKTTDEKLDSWQKEPVAYYKRYGTGAGLNLITASDNSIWGLYYGNSELHGKNLENFDIASDHVRLFKIMNPDGKTVAQRDVYKQIVNVSSPRVKGAGELLADRPGMRFGASLRYEGSNLELLVCQRNMNEIFNIDRVPLKEGNRSQVMFANLAKAKGEIYASSVSNASQSFHLKKNQSESESVILQSPIKGDVNYFSEKSVSSSGFGGLKSLKKAVEWTDALEAQSNAPLVFFYLEGLTDINAQMIEFKAEKETDTKLE</sequence>
<gene>
    <name evidence="2" type="ORF">SAMN05421640_3637</name>
</gene>
<protein>
    <submittedName>
        <fullName evidence="2">Uncharacterized protein</fullName>
    </submittedName>
</protein>
<dbReference type="SUPFAM" id="SSF75011">
    <property type="entry name" value="3-carboxy-cis,cis-mucoante lactonizing enzyme"/>
    <property type="match status" value="1"/>
</dbReference>
<evidence type="ECO:0000313" key="2">
    <source>
        <dbReference type="EMBL" id="SNT37828.1"/>
    </source>
</evidence>
<dbReference type="OrthoDB" id="9818698at2"/>
<evidence type="ECO:0000256" key="1">
    <source>
        <dbReference type="SAM" id="SignalP"/>
    </source>
</evidence>
<accession>A0A239M6Q7</accession>